<evidence type="ECO:0000313" key="3">
    <source>
        <dbReference type="Proteomes" id="UP001385951"/>
    </source>
</evidence>
<sequence>MILALCIRTFEEYSPQLTVASCKTESLVANCLDIIRFLAIAALHSLRIWAVCSRAWIPLVVVSILSIAPASLTLYRYTIPKRFLWSCWDTMQSVTPWMRYKCTNTVSPNTFVDARCIRFIVQYSASVSEIVKANLKFKTGNNLTVTLVRNGSLHFTAMLIFNLITMGMNLFLESRTDESDKASPFSLVNDTVTSILMTRFMLELRGVYLSARSPPESPTSDSKISFTATMLGNMGAALDTTWIAGERELAMTDREAPLFSNNPLGVGLFRE</sequence>
<gene>
    <name evidence="2" type="ORF">QCA50_012340</name>
</gene>
<name>A0AAW0G383_9APHY</name>
<dbReference type="Proteomes" id="UP001385951">
    <property type="component" value="Unassembled WGS sequence"/>
</dbReference>
<keyword evidence="1" id="KW-0812">Transmembrane</keyword>
<keyword evidence="1" id="KW-0472">Membrane</keyword>
<comment type="caution">
    <text evidence="2">The sequence shown here is derived from an EMBL/GenBank/DDBJ whole genome shotgun (WGS) entry which is preliminary data.</text>
</comment>
<dbReference type="EMBL" id="JASBNA010000025">
    <property type="protein sequence ID" value="KAK7684393.1"/>
    <property type="molecule type" value="Genomic_DNA"/>
</dbReference>
<evidence type="ECO:0000313" key="2">
    <source>
        <dbReference type="EMBL" id="KAK7684393.1"/>
    </source>
</evidence>
<reference evidence="2 3" key="1">
    <citation type="submission" date="2022-09" db="EMBL/GenBank/DDBJ databases">
        <authorList>
            <person name="Palmer J.M."/>
        </authorList>
    </citation>
    <scope>NUCLEOTIDE SEQUENCE [LARGE SCALE GENOMIC DNA]</scope>
    <source>
        <strain evidence="2 3">DSM 7382</strain>
    </source>
</reference>
<organism evidence="2 3">
    <name type="scientific">Cerrena zonata</name>
    <dbReference type="NCBI Taxonomy" id="2478898"/>
    <lineage>
        <taxon>Eukaryota</taxon>
        <taxon>Fungi</taxon>
        <taxon>Dikarya</taxon>
        <taxon>Basidiomycota</taxon>
        <taxon>Agaricomycotina</taxon>
        <taxon>Agaricomycetes</taxon>
        <taxon>Polyporales</taxon>
        <taxon>Cerrenaceae</taxon>
        <taxon>Cerrena</taxon>
    </lineage>
</organism>
<evidence type="ECO:0000256" key="1">
    <source>
        <dbReference type="SAM" id="Phobius"/>
    </source>
</evidence>
<accession>A0AAW0G383</accession>
<proteinExistence type="predicted"/>
<dbReference type="AlphaFoldDB" id="A0AAW0G383"/>
<protein>
    <submittedName>
        <fullName evidence="2">Uncharacterized protein</fullName>
    </submittedName>
</protein>
<feature type="transmembrane region" description="Helical" evidence="1">
    <location>
        <begin position="153"/>
        <end position="172"/>
    </location>
</feature>
<keyword evidence="3" id="KW-1185">Reference proteome</keyword>
<feature type="transmembrane region" description="Helical" evidence="1">
    <location>
        <begin position="55"/>
        <end position="75"/>
    </location>
</feature>
<keyword evidence="1" id="KW-1133">Transmembrane helix</keyword>